<sequence length="421" mass="46914">MITVENLSKKYIIGHQRQESYSSLRDVIASGAKRILRNLITPSGKGSGDPLHEEFWALKDVSFEIQEGDRVGIIGRNGAGKSTLLKVLSRITEPTAGWVKINGRVASLLEVGTGFHPELTGRENIYLNGAILGMSKVEIRKKFDEIVAFAEVERFLDTPVKRYSSGMYVRLAFAVAAHLEPEILIIDEVLAVGDAQFQKKCMGKMEEAGKDGRTILFVSHNLRAVQALCNKAICLNNGQLVRQGNTQYVVNEYLTGGGGEREVLERVWPATLESSGNANVRILRAQIVPDLDFFEGLITVQTPLRIEFFYRLCVPVDTYSFSMHFMTMSGECVFITGSSHQMVQPGVYKSTGYIPGNFLNTGLYTMKLFFAKDVTNLLYAAGELLVFEVHDIERESGWLGEYPGAVRPKLKWDFEPYTMSG</sequence>
<dbReference type="InterPro" id="IPR050683">
    <property type="entry name" value="Bact_Polysacc_Export_ATP-bd"/>
</dbReference>
<dbReference type="Pfam" id="PF00005">
    <property type="entry name" value="ABC_tran"/>
    <property type="match status" value="1"/>
</dbReference>
<dbReference type="CDD" id="cd03220">
    <property type="entry name" value="ABC_KpsT_Wzt"/>
    <property type="match status" value="1"/>
</dbReference>
<evidence type="ECO:0000313" key="8">
    <source>
        <dbReference type="Proteomes" id="UP000886602"/>
    </source>
</evidence>
<keyword evidence="4" id="KW-0547">Nucleotide-binding</keyword>
<dbReference type="InterPro" id="IPR003593">
    <property type="entry name" value="AAA+_ATPase"/>
</dbReference>
<evidence type="ECO:0000256" key="3">
    <source>
        <dbReference type="ARBA" id="ARBA00022475"/>
    </source>
</evidence>
<dbReference type="GO" id="GO:0140359">
    <property type="term" value="F:ABC-type transporter activity"/>
    <property type="evidence" value="ECO:0007669"/>
    <property type="project" value="InterPro"/>
</dbReference>
<gene>
    <name evidence="7" type="ORF">IPJ48_02480</name>
</gene>
<accession>A0A9D7FCX5</accession>
<dbReference type="SMART" id="SM00382">
    <property type="entry name" value="AAA"/>
    <property type="match status" value="1"/>
</dbReference>
<keyword evidence="3" id="KW-1003">Cell membrane</keyword>
<keyword evidence="3" id="KW-0472">Membrane</keyword>
<evidence type="ECO:0000313" key="7">
    <source>
        <dbReference type="EMBL" id="MBK7422039.1"/>
    </source>
</evidence>
<dbReference type="SUPFAM" id="SSF52540">
    <property type="entry name" value="P-loop containing nucleoside triphosphate hydrolases"/>
    <property type="match status" value="1"/>
</dbReference>
<dbReference type="Proteomes" id="UP000886602">
    <property type="component" value="Unassembled WGS sequence"/>
</dbReference>
<comment type="caution">
    <text evidence="7">The sequence shown here is derived from an EMBL/GenBank/DDBJ whole genome shotgun (WGS) entry which is preliminary data.</text>
</comment>
<organism evidence="7 8">
    <name type="scientific">Candidatus Propionivibrio dominans</name>
    <dbReference type="NCBI Taxonomy" id="2954373"/>
    <lineage>
        <taxon>Bacteria</taxon>
        <taxon>Pseudomonadati</taxon>
        <taxon>Pseudomonadota</taxon>
        <taxon>Betaproteobacteria</taxon>
        <taxon>Rhodocyclales</taxon>
        <taxon>Rhodocyclaceae</taxon>
        <taxon>Propionivibrio</taxon>
    </lineage>
</organism>
<evidence type="ECO:0000256" key="4">
    <source>
        <dbReference type="ARBA" id="ARBA00022741"/>
    </source>
</evidence>
<evidence type="ECO:0000259" key="6">
    <source>
        <dbReference type="PROSITE" id="PS50893"/>
    </source>
</evidence>
<dbReference type="InterPro" id="IPR015860">
    <property type="entry name" value="ABC_transpr_TagH-like"/>
</dbReference>
<protein>
    <submittedName>
        <fullName evidence="7">ATP-binding cassette domain-containing protein</fullName>
    </submittedName>
</protein>
<dbReference type="InterPro" id="IPR003439">
    <property type="entry name" value="ABC_transporter-like_ATP-bd"/>
</dbReference>
<dbReference type="PANTHER" id="PTHR46743:SF2">
    <property type="entry name" value="TEICHOIC ACIDS EXPORT ATP-BINDING PROTEIN TAGH"/>
    <property type="match status" value="1"/>
</dbReference>
<dbReference type="PROSITE" id="PS50893">
    <property type="entry name" value="ABC_TRANSPORTER_2"/>
    <property type="match status" value="1"/>
</dbReference>
<dbReference type="GO" id="GO:0016020">
    <property type="term" value="C:membrane"/>
    <property type="evidence" value="ECO:0007669"/>
    <property type="project" value="InterPro"/>
</dbReference>
<dbReference type="AlphaFoldDB" id="A0A9D7FCX5"/>
<comment type="similarity">
    <text evidence="1">Belongs to the ABC transporter superfamily.</text>
</comment>
<dbReference type="GO" id="GO:0005524">
    <property type="term" value="F:ATP binding"/>
    <property type="evidence" value="ECO:0007669"/>
    <property type="project" value="UniProtKB-KW"/>
</dbReference>
<keyword evidence="5 7" id="KW-0067">ATP-binding</keyword>
<proteinExistence type="inferred from homology"/>
<keyword evidence="2" id="KW-0813">Transport</keyword>
<dbReference type="InterPro" id="IPR027417">
    <property type="entry name" value="P-loop_NTPase"/>
</dbReference>
<reference evidence="7" key="1">
    <citation type="submission" date="2020-10" db="EMBL/GenBank/DDBJ databases">
        <title>Connecting structure to function with the recovery of over 1000 high-quality activated sludge metagenome-assembled genomes encoding full-length rRNA genes using long-read sequencing.</title>
        <authorList>
            <person name="Singleton C.M."/>
            <person name="Petriglieri F."/>
            <person name="Kristensen J.M."/>
            <person name="Kirkegaard R.H."/>
            <person name="Michaelsen T.Y."/>
            <person name="Andersen M.H."/>
            <person name="Karst S.M."/>
            <person name="Dueholm M.S."/>
            <person name="Nielsen P.H."/>
            <person name="Albertsen M."/>
        </authorList>
    </citation>
    <scope>NUCLEOTIDE SEQUENCE</scope>
    <source>
        <strain evidence="7">EsbW_18-Q3-R4-48_MAXAC.044</strain>
    </source>
</reference>
<dbReference type="EMBL" id="JADJNC010000004">
    <property type="protein sequence ID" value="MBK7422039.1"/>
    <property type="molecule type" value="Genomic_DNA"/>
</dbReference>
<evidence type="ECO:0000256" key="2">
    <source>
        <dbReference type="ARBA" id="ARBA00022448"/>
    </source>
</evidence>
<evidence type="ECO:0000256" key="5">
    <source>
        <dbReference type="ARBA" id="ARBA00022840"/>
    </source>
</evidence>
<evidence type="ECO:0000256" key="1">
    <source>
        <dbReference type="ARBA" id="ARBA00005417"/>
    </source>
</evidence>
<dbReference type="GO" id="GO:0016887">
    <property type="term" value="F:ATP hydrolysis activity"/>
    <property type="evidence" value="ECO:0007669"/>
    <property type="project" value="InterPro"/>
</dbReference>
<feature type="domain" description="ABC transporter" evidence="6">
    <location>
        <begin position="35"/>
        <end position="262"/>
    </location>
</feature>
<name>A0A9D7FCX5_9RHOO</name>
<dbReference type="PANTHER" id="PTHR46743">
    <property type="entry name" value="TEICHOIC ACIDS EXPORT ATP-BINDING PROTEIN TAGH"/>
    <property type="match status" value="1"/>
</dbReference>
<dbReference type="Gene3D" id="3.40.50.300">
    <property type="entry name" value="P-loop containing nucleotide triphosphate hydrolases"/>
    <property type="match status" value="1"/>
</dbReference>